<dbReference type="InterPro" id="IPR029068">
    <property type="entry name" value="Glyas_Bleomycin-R_OHBP_Dase"/>
</dbReference>
<sequence>MPPIMALVNSSGIAHVRITVTDIGRSKEFYDAVFGWPAAIDASDSVDEPGVTESPEQFYGGVVYQTPQGTLFGLRPVGDTPFDSTRTGLDHLSFSVASRSDLEDAERALDGAGITHGAIIDLDDAGIAILSFQDPDDINVELTAPLS</sequence>
<proteinExistence type="predicted"/>
<evidence type="ECO:0000259" key="1">
    <source>
        <dbReference type="PROSITE" id="PS51819"/>
    </source>
</evidence>
<protein>
    <submittedName>
        <fullName evidence="2">Lactoylglutathione lyase-like lyase</fullName>
    </submittedName>
</protein>
<dbReference type="KEGG" id="mauu:NCTC10437_01192"/>
<gene>
    <name evidence="2" type="ORF">NCTC10437_01192</name>
</gene>
<organism evidence="2 3">
    <name type="scientific">Mycolicibacterium aurum</name>
    <name type="common">Mycobacterium aurum</name>
    <dbReference type="NCBI Taxonomy" id="1791"/>
    <lineage>
        <taxon>Bacteria</taxon>
        <taxon>Bacillati</taxon>
        <taxon>Actinomycetota</taxon>
        <taxon>Actinomycetes</taxon>
        <taxon>Mycobacteriales</taxon>
        <taxon>Mycobacteriaceae</taxon>
        <taxon>Mycolicibacterium</taxon>
    </lineage>
</organism>
<dbReference type="GO" id="GO:0016829">
    <property type="term" value="F:lyase activity"/>
    <property type="evidence" value="ECO:0007669"/>
    <property type="project" value="UniProtKB-KW"/>
</dbReference>
<dbReference type="SUPFAM" id="SSF54593">
    <property type="entry name" value="Glyoxalase/Bleomycin resistance protein/Dihydroxybiphenyl dioxygenase"/>
    <property type="match status" value="1"/>
</dbReference>
<feature type="domain" description="VOC" evidence="1">
    <location>
        <begin position="12"/>
        <end position="145"/>
    </location>
</feature>
<dbReference type="AlphaFoldDB" id="A0A3S4RND7"/>
<dbReference type="Pfam" id="PF00903">
    <property type="entry name" value="Glyoxalase"/>
    <property type="match status" value="1"/>
</dbReference>
<dbReference type="EMBL" id="LR134356">
    <property type="protein sequence ID" value="VEG52076.1"/>
    <property type="molecule type" value="Genomic_DNA"/>
</dbReference>
<name>A0A3S4RND7_MYCAU</name>
<keyword evidence="3" id="KW-1185">Reference proteome</keyword>
<evidence type="ECO:0000313" key="2">
    <source>
        <dbReference type="EMBL" id="VEG52076.1"/>
    </source>
</evidence>
<dbReference type="Proteomes" id="UP000279306">
    <property type="component" value="Chromosome"/>
</dbReference>
<dbReference type="Gene3D" id="3.10.180.10">
    <property type="entry name" value="2,3-Dihydroxybiphenyl 1,2-Dioxygenase, domain 1"/>
    <property type="match status" value="1"/>
</dbReference>
<keyword evidence="2" id="KW-0456">Lyase</keyword>
<dbReference type="InterPro" id="IPR004360">
    <property type="entry name" value="Glyas_Fos-R_dOase_dom"/>
</dbReference>
<reference evidence="2 3" key="1">
    <citation type="submission" date="2018-12" db="EMBL/GenBank/DDBJ databases">
        <authorList>
            <consortium name="Pathogen Informatics"/>
        </authorList>
    </citation>
    <scope>NUCLEOTIDE SEQUENCE [LARGE SCALE GENOMIC DNA]</scope>
    <source>
        <strain evidence="2 3">NCTC10437</strain>
    </source>
</reference>
<dbReference type="STRING" id="1791.GCA_001049355_00145"/>
<dbReference type="InterPro" id="IPR037523">
    <property type="entry name" value="VOC_core"/>
</dbReference>
<dbReference type="PROSITE" id="PS51819">
    <property type="entry name" value="VOC"/>
    <property type="match status" value="1"/>
</dbReference>
<evidence type="ECO:0000313" key="3">
    <source>
        <dbReference type="Proteomes" id="UP000279306"/>
    </source>
</evidence>
<accession>A0A3S4RND7</accession>